<dbReference type="OrthoDB" id="9805462at2"/>
<dbReference type="InterPro" id="IPR020081">
    <property type="entry name" value="SsrA-bd_prot_CS"/>
</dbReference>
<dbReference type="PANTHER" id="PTHR30308">
    <property type="entry name" value="TMRNA-BINDING COMPONENT OF TRANS-TRANSLATION TAGGING COMPLEX"/>
    <property type="match status" value="1"/>
</dbReference>
<dbReference type="InterPro" id="IPR000037">
    <property type="entry name" value="SsrA-bd_prot"/>
</dbReference>
<dbReference type="GO" id="GO:0070929">
    <property type="term" value="P:trans-translation"/>
    <property type="evidence" value="ECO:0007669"/>
    <property type="project" value="UniProtKB-UniRule"/>
</dbReference>
<dbReference type="SUPFAM" id="SSF74982">
    <property type="entry name" value="Small protein B (SmpB)"/>
    <property type="match status" value="1"/>
</dbReference>
<dbReference type="RefSeq" id="WP_087927905.1">
    <property type="nucleotide sequence ID" value="NZ_CP021744.1"/>
</dbReference>
<dbReference type="PANTHER" id="PTHR30308:SF2">
    <property type="entry name" value="SSRA-BINDING PROTEIN"/>
    <property type="match status" value="1"/>
</dbReference>
<dbReference type="InterPro" id="IPR023620">
    <property type="entry name" value="SmpB"/>
</dbReference>
<sequence length="162" mass="18414">MAKETGRKLVAQNKKARHDYHLLTTYECGLVLTGTEVKSLRQGKASLADGFVQIDGGEAWLHNVHVPEYNQGTWTNHSARRKRKLLLHRAEIDKLASKTQETGHTIVPLALYFKDGRAKVEIALAKGKKEYDKRQTLREKQDTRESNRAIAAARRRQRASGR</sequence>
<dbReference type="AlphaFoldDB" id="A0A1Z2L6D7"/>
<keyword evidence="5" id="KW-0238">DNA-binding</keyword>
<dbReference type="NCBIfam" id="NF003843">
    <property type="entry name" value="PRK05422.1"/>
    <property type="match status" value="1"/>
</dbReference>
<dbReference type="HAMAP" id="MF_00023">
    <property type="entry name" value="SmpB"/>
    <property type="match status" value="1"/>
</dbReference>
<comment type="subcellular location">
    <subcellularLocation>
        <location evidence="3">Cytoplasm</location>
    </subcellularLocation>
    <text evidence="3">The tmRNA-SmpB complex associates with stalled 70S ribosomes.</text>
</comment>
<protein>
    <recommendedName>
        <fullName evidence="3">SsrA-binding protein</fullName>
    </recommendedName>
    <alternativeName>
        <fullName evidence="3">Small protein B</fullName>
    </alternativeName>
</protein>
<dbReference type="GO" id="GO:0003723">
    <property type="term" value="F:RNA binding"/>
    <property type="evidence" value="ECO:0007669"/>
    <property type="project" value="UniProtKB-UniRule"/>
</dbReference>
<gene>
    <name evidence="3 5" type="primary">smpB</name>
    <name evidence="5" type="ORF">SMD11_4245</name>
</gene>
<keyword evidence="2 3" id="KW-0694">RNA-binding</keyword>
<feature type="compositionally biased region" description="Basic and acidic residues" evidence="4">
    <location>
        <begin position="130"/>
        <end position="147"/>
    </location>
</feature>
<accession>A0A1Z2L6D7</accession>
<dbReference type="Pfam" id="PF01668">
    <property type="entry name" value="SmpB"/>
    <property type="match status" value="1"/>
</dbReference>
<feature type="region of interest" description="Disordered" evidence="4">
    <location>
        <begin position="130"/>
        <end position="162"/>
    </location>
</feature>
<dbReference type="Proteomes" id="UP000195755">
    <property type="component" value="Chromosome"/>
</dbReference>
<dbReference type="KEGG" id="salj:SMD11_4245"/>
<organism evidence="5 6">
    <name type="scientific">Streptomyces albireticuli</name>
    <dbReference type="NCBI Taxonomy" id="1940"/>
    <lineage>
        <taxon>Bacteria</taxon>
        <taxon>Bacillati</taxon>
        <taxon>Actinomycetota</taxon>
        <taxon>Actinomycetes</taxon>
        <taxon>Kitasatosporales</taxon>
        <taxon>Streptomycetaceae</taxon>
        <taxon>Streptomyces</taxon>
    </lineage>
</organism>
<dbReference type="Gene3D" id="2.40.280.10">
    <property type="match status" value="1"/>
</dbReference>
<evidence type="ECO:0000256" key="1">
    <source>
        <dbReference type="ARBA" id="ARBA00022490"/>
    </source>
</evidence>
<comment type="function">
    <text evidence="3">Required for rescue of stalled ribosomes mediated by trans-translation. Binds to transfer-messenger RNA (tmRNA), required for stable association of tmRNA with ribosomes. tmRNA and SmpB together mimic tRNA shape, replacing the anticodon stem-loop with SmpB. tmRNA is encoded by the ssrA gene; the 2 termini fold to resemble tRNA(Ala) and it encodes a 'tag peptide', a short internal open reading frame. During trans-translation Ala-aminoacylated tmRNA acts like a tRNA, entering the A-site of stalled ribosomes, displacing the stalled mRNA. The ribosome then switches to translate the ORF on the tmRNA; the nascent peptide is terminated with the 'tag peptide' encoded by the tmRNA and targeted for degradation. The ribosome is freed to recommence translation, which seems to be the essential function of trans-translation.</text>
</comment>
<evidence type="ECO:0000256" key="2">
    <source>
        <dbReference type="ARBA" id="ARBA00022884"/>
    </source>
</evidence>
<reference evidence="5 6" key="1">
    <citation type="submission" date="2017-06" db="EMBL/GenBank/DDBJ databases">
        <title>Streptomyces albireticuli Genome sequencing and assembly.</title>
        <authorList>
            <person name="Wang Y."/>
            <person name="Du B."/>
            <person name="Ding Y."/>
            <person name="Liu H."/>
            <person name="Hou Q."/>
            <person name="Liu K."/>
            <person name="Yao L."/>
            <person name="Wang C."/>
        </authorList>
    </citation>
    <scope>NUCLEOTIDE SEQUENCE [LARGE SCALE GENOMIC DNA]</scope>
    <source>
        <strain evidence="5 6">MDJK11</strain>
    </source>
</reference>
<dbReference type="EMBL" id="CP021744">
    <property type="protein sequence ID" value="ARZ69853.1"/>
    <property type="molecule type" value="Genomic_DNA"/>
</dbReference>
<dbReference type="GO" id="GO:0003677">
    <property type="term" value="F:DNA binding"/>
    <property type="evidence" value="ECO:0007669"/>
    <property type="project" value="UniProtKB-KW"/>
</dbReference>
<dbReference type="GO" id="GO:0070930">
    <property type="term" value="P:trans-translation-dependent protein tagging"/>
    <property type="evidence" value="ECO:0007669"/>
    <property type="project" value="TreeGrafter"/>
</dbReference>
<dbReference type="NCBIfam" id="TIGR00086">
    <property type="entry name" value="smpB"/>
    <property type="match status" value="1"/>
</dbReference>
<dbReference type="GO" id="GO:0005829">
    <property type="term" value="C:cytosol"/>
    <property type="evidence" value="ECO:0007669"/>
    <property type="project" value="TreeGrafter"/>
</dbReference>
<evidence type="ECO:0000256" key="4">
    <source>
        <dbReference type="SAM" id="MobiDB-lite"/>
    </source>
</evidence>
<comment type="similarity">
    <text evidence="3">Belongs to the SmpB family.</text>
</comment>
<evidence type="ECO:0000313" key="6">
    <source>
        <dbReference type="Proteomes" id="UP000195755"/>
    </source>
</evidence>
<keyword evidence="1 3" id="KW-0963">Cytoplasm</keyword>
<name>A0A1Z2L6D7_9ACTN</name>
<proteinExistence type="inferred from homology"/>
<evidence type="ECO:0000313" key="5">
    <source>
        <dbReference type="EMBL" id="ARZ69853.1"/>
    </source>
</evidence>
<evidence type="ECO:0000256" key="3">
    <source>
        <dbReference type="HAMAP-Rule" id="MF_00023"/>
    </source>
</evidence>
<dbReference type="CDD" id="cd09294">
    <property type="entry name" value="SmpB"/>
    <property type="match status" value="1"/>
</dbReference>
<dbReference type="PROSITE" id="PS01317">
    <property type="entry name" value="SSRP"/>
    <property type="match status" value="1"/>
</dbReference>
<feature type="compositionally biased region" description="Basic residues" evidence="4">
    <location>
        <begin position="153"/>
        <end position="162"/>
    </location>
</feature>